<comment type="caution">
    <text evidence="3">The sequence shown here is derived from an EMBL/GenBank/DDBJ whole genome shotgun (WGS) entry which is preliminary data.</text>
</comment>
<name>A0A918Z4V0_9ACTN</name>
<dbReference type="EMBL" id="BNBT01000002">
    <property type="protein sequence ID" value="GHE36231.1"/>
    <property type="molecule type" value="Genomic_DNA"/>
</dbReference>
<evidence type="ECO:0000256" key="2">
    <source>
        <dbReference type="SAM" id="SignalP"/>
    </source>
</evidence>
<dbReference type="RefSeq" id="WP_190133881.1">
    <property type="nucleotide sequence ID" value="NZ_BNBT01000002.1"/>
</dbReference>
<dbReference type="Proteomes" id="UP000608024">
    <property type="component" value="Unassembled WGS sequence"/>
</dbReference>
<feature type="chain" id="PRO_5037425187" description="Secreted protein" evidence="2">
    <location>
        <begin position="40"/>
        <end position="456"/>
    </location>
</feature>
<dbReference type="GO" id="GO:0008237">
    <property type="term" value="F:metallopeptidase activity"/>
    <property type="evidence" value="ECO:0007669"/>
    <property type="project" value="InterPro"/>
</dbReference>
<feature type="compositionally biased region" description="Low complexity" evidence="1">
    <location>
        <begin position="36"/>
        <end position="58"/>
    </location>
</feature>
<feature type="signal peptide" evidence="2">
    <location>
        <begin position="1"/>
        <end position="39"/>
    </location>
</feature>
<dbReference type="Pfam" id="PF09471">
    <property type="entry name" value="Peptidase_M64"/>
    <property type="match status" value="2"/>
</dbReference>
<reference evidence="3" key="1">
    <citation type="journal article" date="2014" name="Int. J. Syst. Evol. Microbiol.">
        <title>Complete genome sequence of Corynebacterium casei LMG S-19264T (=DSM 44701T), isolated from a smear-ripened cheese.</title>
        <authorList>
            <consortium name="US DOE Joint Genome Institute (JGI-PGF)"/>
            <person name="Walter F."/>
            <person name="Albersmeier A."/>
            <person name="Kalinowski J."/>
            <person name="Ruckert C."/>
        </authorList>
    </citation>
    <scope>NUCLEOTIDE SEQUENCE</scope>
    <source>
        <strain evidence="3">JCM 4784</strain>
    </source>
</reference>
<organism evidence="3 4">
    <name type="scientific">Streptomyces longispororuber</name>
    <dbReference type="NCBI Taxonomy" id="68230"/>
    <lineage>
        <taxon>Bacteria</taxon>
        <taxon>Bacillati</taxon>
        <taxon>Actinomycetota</taxon>
        <taxon>Actinomycetes</taxon>
        <taxon>Kitasatosporales</taxon>
        <taxon>Streptomycetaceae</taxon>
        <taxon>Streptomyces</taxon>
    </lineage>
</organism>
<proteinExistence type="predicted"/>
<dbReference type="Gene3D" id="3.40.390.10">
    <property type="entry name" value="Collagenase (Catalytic Domain)"/>
    <property type="match status" value="1"/>
</dbReference>
<feature type="region of interest" description="Disordered" evidence="1">
    <location>
        <begin position="36"/>
        <end position="86"/>
    </location>
</feature>
<keyword evidence="2" id="KW-0732">Signal</keyword>
<dbReference type="InterPro" id="IPR024079">
    <property type="entry name" value="MetalloPept_cat_dom_sf"/>
</dbReference>
<reference evidence="3" key="2">
    <citation type="submission" date="2020-09" db="EMBL/GenBank/DDBJ databases">
        <authorList>
            <person name="Sun Q."/>
            <person name="Ohkuma M."/>
        </authorList>
    </citation>
    <scope>NUCLEOTIDE SEQUENCE</scope>
    <source>
        <strain evidence="3">JCM 4784</strain>
    </source>
</reference>
<keyword evidence="4" id="KW-1185">Reference proteome</keyword>
<evidence type="ECO:0000313" key="3">
    <source>
        <dbReference type="EMBL" id="GHE36231.1"/>
    </source>
</evidence>
<evidence type="ECO:0008006" key="5">
    <source>
        <dbReference type="Google" id="ProtNLM"/>
    </source>
</evidence>
<protein>
    <recommendedName>
        <fullName evidence="5">Secreted protein</fullName>
    </recommendedName>
</protein>
<evidence type="ECO:0000256" key="1">
    <source>
        <dbReference type="SAM" id="MobiDB-lite"/>
    </source>
</evidence>
<gene>
    <name evidence="3" type="ORF">GCM10018785_02440</name>
</gene>
<accession>A0A918Z4V0</accession>
<dbReference type="AlphaFoldDB" id="A0A918Z4V0"/>
<evidence type="ECO:0000313" key="4">
    <source>
        <dbReference type="Proteomes" id="UP000608024"/>
    </source>
</evidence>
<sequence>MRSDKSGISLRGRRTRLQIAVAAGVVVAASLAATAGATAAGPDAGSSASSASSSSATESAERRQHVEYFPGPDSHPRHTTVPVPAPLNHKQRTAIAGDGKVVELVKNGPAGSKADVVFIGDGYTKSQQKDFQADVRTKWKDLSKVEPYATYKKQFNVWAVEAHSPQSGVGGDPTPDVSKRTALGSSFYCDGIERLLCVNPEKVEAYASKAPDADLVIVLANSTMYGGAGYNDITSPSGYDGIATASSDSYDSSQILVHETGHSLGKLADEYWDEGSGRYDAAEPWESNISKLKADQLTAQKKKWYRWIGRTSPDGGKVGAYRGGGYFERGLYRPTDDSIMRTLGNEFNLPGREAMIAGFHRHASVISAITRTSVEVRRTQTITVQAGKGVQLRWYVDGRATDKGKDKASMTPRALGVPADGRAHKVSVRGTDTTKAVLDPTLRKLLTKKLTWRVAR</sequence>
<dbReference type="InterPro" id="IPR019026">
    <property type="entry name" value="Peptidase_M64_IgA"/>
</dbReference>